<dbReference type="KEGG" id="psty:BFS30_06785"/>
<evidence type="ECO:0000313" key="2">
    <source>
        <dbReference type="EMBL" id="AOM76900.1"/>
    </source>
</evidence>
<proteinExistence type="predicted"/>
<keyword evidence="3" id="KW-1185">Reference proteome</keyword>
<feature type="chain" id="PRO_5009098438" description="Outer membrane protein beta-barrel domain-containing protein" evidence="1">
    <location>
        <begin position="20"/>
        <end position="232"/>
    </location>
</feature>
<accession>A0A1D7QE21</accession>
<name>A0A1D7QE21_9SPHI</name>
<organism evidence="2 3">
    <name type="scientific">Pedobacter steynii</name>
    <dbReference type="NCBI Taxonomy" id="430522"/>
    <lineage>
        <taxon>Bacteria</taxon>
        <taxon>Pseudomonadati</taxon>
        <taxon>Bacteroidota</taxon>
        <taxon>Sphingobacteriia</taxon>
        <taxon>Sphingobacteriales</taxon>
        <taxon>Sphingobacteriaceae</taxon>
        <taxon>Pedobacter</taxon>
    </lineage>
</organism>
<reference evidence="2 3" key="1">
    <citation type="submission" date="2016-08" db="EMBL/GenBank/DDBJ databases">
        <authorList>
            <person name="Seilhamer J.J."/>
        </authorList>
    </citation>
    <scope>NUCLEOTIDE SEQUENCE [LARGE SCALE GENOMIC DNA]</scope>
    <source>
        <strain evidence="2 3">DX4</strain>
    </source>
</reference>
<dbReference type="SUPFAM" id="SSF56925">
    <property type="entry name" value="OMPA-like"/>
    <property type="match status" value="1"/>
</dbReference>
<dbReference type="AlphaFoldDB" id="A0A1D7QE21"/>
<dbReference type="EMBL" id="CP017141">
    <property type="protein sequence ID" value="AOM76900.1"/>
    <property type="molecule type" value="Genomic_DNA"/>
</dbReference>
<protein>
    <recommendedName>
        <fullName evidence="4">Outer membrane protein beta-barrel domain-containing protein</fullName>
    </recommendedName>
</protein>
<evidence type="ECO:0000313" key="3">
    <source>
        <dbReference type="Proteomes" id="UP000094313"/>
    </source>
</evidence>
<dbReference type="Proteomes" id="UP000094313">
    <property type="component" value="Chromosome"/>
</dbReference>
<dbReference type="RefSeq" id="WP_069378593.1">
    <property type="nucleotide sequence ID" value="NZ_CP017141.1"/>
</dbReference>
<dbReference type="InterPro" id="IPR011250">
    <property type="entry name" value="OMP/PagP_B-barrel"/>
</dbReference>
<evidence type="ECO:0008006" key="4">
    <source>
        <dbReference type="Google" id="ProtNLM"/>
    </source>
</evidence>
<evidence type="ECO:0000256" key="1">
    <source>
        <dbReference type="SAM" id="SignalP"/>
    </source>
</evidence>
<gene>
    <name evidence="2" type="ORF">BFS30_06785</name>
</gene>
<sequence>MKKKLLVILLLLSGGSAFSQMNGDYNYSIAVRGFGMMQMPKILNETDDSKYINTYFTGLAMKFNDNQISYRLGGSYLKKSKQFYNNCLTCEVVNGDVTDYSLKVGFEKNLNFSRIQPYFGTDIGFRSNKFVGLSENANTLKGIESDAVIPASKVEATKVGFVATPLIGIKLNIINELSLFVEGSFDFFYSYERQESITQDAKNTRTFTKMNKSEFLLNPVSVGLTLHLGSNK</sequence>
<feature type="signal peptide" evidence="1">
    <location>
        <begin position="1"/>
        <end position="19"/>
    </location>
</feature>
<dbReference type="OrthoDB" id="752592at2"/>
<keyword evidence="1" id="KW-0732">Signal</keyword>